<feature type="transmembrane region" description="Helical" evidence="8">
    <location>
        <begin position="434"/>
        <end position="453"/>
    </location>
</feature>
<dbReference type="Pfam" id="PF03023">
    <property type="entry name" value="MurJ"/>
    <property type="match status" value="1"/>
</dbReference>
<feature type="transmembrane region" description="Helical" evidence="8">
    <location>
        <begin position="406"/>
        <end position="427"/>
    </location>
</feature>
<dbReference type="EMBL" id="RBKT01000001">
    <property type="protein sequence ID" value="RKR89886.1"/>
    <property type="molecule type" value="Genomic_DNA"/>
</dbReference>
<evidence type="ECO:0000256" key="4">
    <source>
        <dbReference type="ARBA" id="ARBA00022960"/>
    </source>
</evidence>
<proteinExistence type="predicted"/>
<keyword evidence="5" id="KW-0573">Peptidoglycan synthesis</keyword>
<reference evidence="9 10" key="1">
    <citation type="submission" date="2018-10" db="EMBL/GenBank/DDBJ databases">
        <title>Sequencing the genomes of 1000 actinobacteria strains.</title>
        <authorList>
            <person name="Klenk H.-P."/>
        </authorList>
    </citation>
    <scope>NUCLEOTIDE SEQUENCE [LARGE SCALE GENOMIC DNA]</scope>
    <source>
        <strain evidence="9 10">DSM 45175</strain>
    </source>
</reference>
<dbReference type="OrthoDB" id="3362026at2"/>
<evidence type="ECO:0000256" key="3">
    <source>
        <dbReference type="ARBA" id="ARBA00022692"/>
    </source>
</evidence>
<feature type="transmembrane region" description="Helical" evidence="8">
    <location>
        <begin position="381"/>
        <end position="400"/>
    </location>
</feature>
<dbReference type="InterPro" id="IPR051050">
    <property type="entry name" value="Lipid_II_flippase_MurJ/MviN"/>
</dbReference>
<feature type="transmembrane region" description="Helical" evidence="8">
    <location>
        <begin position="154"/>
        <end position="175"/>
    </location>
</feature>
<evidence type="ECO:0000256" key="8">
    <source>
        <dbReference type="SAM" id="Phobius"/>
    </source>
</evidence>
<feature type="transmembrane region" description="Helical" evidence="8">
    <location>
        <begin position="313"/>
        <end position="335"/>
    </location>
</feature>
<evidence type="ECO:0000313" key="9">
    <source>
        <dbReference type="EMBL" id="RKR89886.1"/>
    </source>
</evidence>
<name>A0A495JLK5_9ACTN</name>
<dbReference type="GO" id="GO:0008360">
    <property type="term" value="P:regulation of cell shape"/>
    <property type="evidence" value="ECO:0007669"/>
    <property type="project" value="UniProtKB-KW"/>
</dbReference>
<dbReference type="GO" id="GO:0009252">
    <property type="term" value="P:peptidoglycan biosynthetic process"/>
    <property type="evidence" value="ECO:0007669"/>
    <property type="project" value="UniProtKB-KW"/>
</dbReference>
<feature type="transmembrane region" description="Helical" evidence="8">
    <location>
        <begin position="121"/>
        <end position="142"/>
    </location>
</feature>
<comment type="subcellular location">
    <subcellularLocation>
        <location evidence="1">Cell membrane</location>
        <topology evidence="1">Multi-pass membrane protein</topology>
    </subcellularLocation>
</comment>
<evidence type="ECO:0000256" key="7">
    <source>
        <dbReference type="ARBA" id="ARBA00023136"/>
    </source>
</evidence>
<keyword evidence="3 8" id="KW-0812">Transmembrane</keyword>
<keyword evidence="2" id="KW-1003">Cell membrane</keyword>
<feature type="transmembrane region" description="Helical" evidence="8">
    <location>
        <begin position="273"/>
        <end position="293"/>
    </location>
</feature>
<feature type="transmembrane region" description="Helical" evidence="8">
    <location>
        <begin position="181"/>
        <end position="201"/>
    </location>
</feature>
<dbReference type="GO" id="GO:0005886">
    <property type="term" value="C:plasma membrane"/>
    <property type="evidence" value="ECO:0007669"/>
    <property type="project" value="UniProtKB-SubCell"/>
</dbReference>
<feature type="transmembrane region" description="Helical" evidence="8">
    <location>
        <begin position="347"/>
        <end position="369"/>
    </location>
</feature>
<evidence type="ECO:0000256" key="6">
    <source>
        <dbReference type="ARBA" id="ARBA00022989"/>
    </source>
</evidence>
<dbReference type="InterPro" id="IPR004268">
    <property type="entry name" value="MurJ"/>
</dbReference>
<feature type="transmembrane region" description="Helical" evidence="8">
    <location>
        <begin position="43"/>
        <end position="67"/>
    </location>
</feature>
<comment type="caution">
    <text evidence="9">The sequence shown here is derived from an EMBL/GenBank/DDBJ whole genome shotgun (WGS) entry which is preliminary data.</text>
</comment>
<evidence type="ECO:0000256" key="1">
    <source>
        <dbReference type="ARBA" id="ARBA00004651"/>
    </source>
</evidence>
<feature type="transmembrane region" description="Helical" evidence="8">
    <location>
        <begin position="238"/>
        <end position="261"/>
    </location>
</feature>
<dbReference type="Proteomes" id="UP000277671">
    <property type="component" value="Unassembled WGS sequence"/>
</dbReference>
<dbReference type="GO" id="GO:0034204">
    <property type="term" value="P:lipid translocation"/>
    <property type="evidence" value="ECO:0007669"/>
    <property type="project" value="TreeGrafter"/>
</dbReference>
<dbReference type="AlphaFoldDB" id="A0A495JLK5"/>
<protein>
    <submittedName>
        <fullName evidence="9">Putative peptidoglycan lipid II flippase</fullName>
    </submittedName>
</protein>
<dbReference type="GO" id="GO:0015648">
    <property type="term" value="F:lipid-linked peptidoglycan transporter activity"/>
    <property type="evidence" value="ECO:0007669"/>
    <property type="project" value="TreeGrafter"/>
</dbReference>
<evidence type="ECO:0000256" key="5">
    <source>
        <dbReference type="ARBA" id="ARBA00022984"/>
    </source>
</evidence>
<dbReference type="PANTHER" id="PTHR47019">
    <property type="entry name" value="LIPID II FLIPPASE MURJ"/>
    <property type="match status" value="1"/>
</dbReference>
<sequence>MASTFFRLLLGGIAGKVLGVVREVLLAALFGVGRAVGANRVALTATMVPINFFTADALTAGFLPLYVRYRQDDPPMALALYRAVWTLLTVLSLGLVIALQLARGFWTDLLGPGLDDSTASLAASMLSVAALGVPFYVLYSLYTLVALAQDDVRLINLRASVQSIGLISATVAAYFTGDLVMLAWGFTAPYAALWCWGAYWIRRKQYLNDMGGERRRRTSDRAHQKIALSMFWRRLRPLLLIPVLLQGSISVERAVGSLLGIEVVAATEYSRFVVDSLMALIAAPLGLAGLAAFSRMRSDEIYDGLKRMIAPILLVTVPLSIALCVNSRGIITVLYARGEFDEHAVDVSSIMLLGFSLGIWAHVLGHTLVKVLNARGDNKRAAIANGLSFGIAATVNLVMWRYWGPFTLGLASAIGGVVMFVGAALSLRIMRHCLGLMAVAAPGALGAAAAGWLLADDGLLRLAASCSVIGLVWLAYVMLVPNLRSAFISGVWSKVASRGRKPPPVVDAPVVDAPLVRSEVARHRGTWRS</sequence>
<feature type="transmembrane region" description="Helical" evidence="8">
    <location>
        <begin position="459"/>
        <end position="479"/>
    </location>
</feature>
<keyword evidence="10" id="KW-1185">Reference proteome</keyword>
<keyword evidence="6 8" id="KW-1133">Transmembrane helix</keyword>
<evidence type="ECO:0000256" key="2">
    <source>
        <dbReference type="ARBA" id="ARBA00022475"/>
    </source>
</evidence>
<accession>A0A495JLK5</accession>
<gene>
    <name evidence="9" type="ORF">BDK92_4245</name>
</gene>
<keyword evidence="7 8" id="KW-0472">Membrane</keyword>
<keyword evidence="4" id="KW-0133">Cell shape</keyword>
<feature type="transmembrane region" description="Helical" evidence="8">
    <location>
        <begin position="79"/>
        <end position="101"/>
    </location>
</feature>
<evidence type="ECO:0000313" key="10">
    <source>
        <dbReference type="Proteomes" id="UP000277671"/>
    </source>
</evidence>
<organism evidence="9 10">
    <name type="scientific">Micromonospora pisi</name>
    <dbReference type="NCBI Taxonomy" id="589240"/>
    <lineage>
        <taxon>Bacteria</taxon>
        <taxon>Bacillati</taxon>
        <taxon>Actinomycetota</taxon>
        <taxon>Actinomycetes</taxon>
        <taxon>Micromonosporales</taxon>
        <taxon>Micromonosporaceae</taxon>
        <taxon>Micromonospora</taxon>
    </lineage>
</organism>
<dbReference type="PANTHER" id="PTHR47019:SF1">
    <property type="entry name" value="LIPID II FLIPPASE MURJ"/>
    <property type="match status" value="1"/>
</dbReference>